<dbReference type="PANTHER" id="PTHR33568:SF3">
    <property type="entry name" value="DNA-DIRECTED DNA POLYMERASE"/>
    <property type="match status" value="1"/>
</dbReference>
<evidence type="ECO:0000256" key="7">
    <source>
        <dbReference type="ARBA" id="ARBA00023125"/>
    </source>
</evidence>
<keyword evidence="10" id="KW-1185">Reference proteome</keyword>
<sequence>MVVDKKNLGKENNIIGGAPRRIAPVHHQIKQQNLIKINNNDGYCLFYSLLATLVRLIGNMSRSQFYEYIHGRYGQRGKFQQETLELIDQVGAPLGREEYNAEEWVPPVVDMWNDALSELLPCWSTYPCPPRNNFLKKCDGCLKKFINEDCFNHHLNSKFCQQSKRCEKCGVIWDTKVNSKNGRNGHVCNERYCSTCNAYHDPKRGCFIKPLESKVQKPYRFVAFDLETMQHLSSGNKRNHQANFIAARVTCPKCIEEEEVECKVCGINRLVTFSERPFSKTRVDLQKVTKDPIISFVKWIIELTNEYDTIAFSHFGGRFDMVIVFRELFLLGFTPEMLKKGNKMYEMKVKVGKKNGMMPEKRKEFDRWYEDHKQQPFFLDEELASYCTNDVEILLAALIAFRREFMDVTKRGPCETAASNKAHNGIDVLRESMTIASACMNHFRTNHLKENHLALVPEKGYDNVDNQSRLALKFMKWYEEEHGVKIQTAHSDGGEKKVGNYKLDGWIEEENLGIEVNGCVWHGCERCYPEENSVLPNGLTAGKQREKDARRLEFIKNQGINVQVFWECEIRTMLDKDREMRSSFKKYLDDGPIDLRACFFGGRTGPISLFYSAKEGEKIAYYDVTSLYPFINVSTKYPVGHPKVHILNENVHWSRPEDNNFDLAILKVFVIPPRSIDVPVLPMKVGEDDERLLFSTMLSVCKGKS</sequence>
<dbReference type="InterPro" id="IPR012337">
    <property type="entry name" value="RNaseH-like_sf"/>
</dbReference>
<dbReference type="Proteomes" id="UP000887563">
    <property type="component" value="Unplaced"/>
</dbReference>
<dbReference type="SUPFAM" id="SSF52980">
    <property type="entry name" value="Restriction endonuclease-like"/>
    <property type="match status" value="1"/>
</dbReference>
<dbReference type="Pfam" id="PF03175">
    <property type="entry name" value="DNA_pol_B_2"/>
    <property type="match status" value="1"/>
</dbReference>
<evidence type="ECO:0000313" key="10">
    <source>
        <dbReference type="Proteomes" id="UP000887563"/>
    </source>
</evidence>
<comment type="similarity">
    <text evidence="1">Belongs to the DNA polymerase type-B family.</text>
</comment>
<proteinExistence type="inferred from homology"/>
<dbReference type="SUPFAM" id="SSF53098">
    <property type="entry name" value="Ribonuclease H-like"/>
    <property type="match status" value="1"/>
</dbReference>
<evidence type="ECO:0000256" key="6">
    <source>
        <dbReference type="ARBA" id="ARBA00022932"/>
    </source>
</evidence>
<keyword evidence="7" id="KW-0238">DNA-binding</keyword>
<dbReference type="AlphaFoldDB" id="A0A914NPT8"/>
<accession>A0A914NPT8</accession>
<name>A0A914NPT8_MELIC</name>
<dbReference type="GO" id="GO:0000166">
    <property type="term" value="F:nucleotide binding"/>
    <property type="evidence" value="ECO:0007669"/>
    <property type="project" value="InterPro"/>
</dbReference>
<dbReference type="InterPro" id="IPR004868">
    <property type="entry name" value="DNA-dir_DNA_pol_B_mt/vir"/>
</dbReference>
<organism evidence="10 11">
    <name type="scientific">Meloidogyne incognita</name>
    <name type="common">Southern root-knot nematode worm</name>
    <name type="synonym">Oxyuris incognita</name>
    <dbReference type="NCBI Taxonomy" id="6306"/>
    <lineage>
        <taxon>Eukaryota</taxon>
        <taxon>Metazoa</taxon>
        <taxon>Ecdysozoa</taxon>
        <taxon>Nematoda</taxon>
        <taxon>Chromadorea</taxon>
        <taxon>Rhabditida</taxon>
        <taxon>Tylenchina</taxon>
        <taxon>Tylenchomorpha</taxon>
        <taxon>Tylenchoidea</taxon>
        <taxon>Meloidogynidae</taxon>
        <taxon>Meloidogyninae</taxon>
        <taxon>Meloidogyne</taxon>
        <taxon>Meloidogyne incognita group</taxon>
    </lineage>
</organism>
<evidence type="ECO:0000256" key="2">
    <source>
        <dbReference type="ARBA" id="ARBA00012417"/>
    </source>
</evidence>
<reference evidence="11" key="1">
    <citation type="submission" date="2022-11" db="UniProtKB">
        <authorList>
            <consortium name="WormBaseParasite"/>
        </authorList>
    </citation>
    <scope>IDENTIFICATION</scope>
</reference>
<evidence type="ECO:0000259" key="9">
    <source>
        <dbReference type="Pfam" id="PF03175"/>
    </source>
</evidence>
<evidence type="ECO:0000256" key="1">
    <source>
        <dbReference type="ARBA" id="ARBA00005755"/>
    </source>
</evidence>
<evidence type="ECO:0000256" key="8">
    <source>
        <dbReference type="ARBA" id="ARBA00049244"/>
    </source>
</evidence>
<dbReference type="InterPro" id="IPR011335">
    <property type="entry name" value="Restrct_endonuc-II-like"/>
</dbReference>
<dbReference type="InterPro" id="IPR043502">
    <property type="entry name" value="DNA/RNA_pol_sf"/>
</dbReference>
<protein>
    <recommendedName>
        <fullName evidence="2">DNA-directed DNA polymerase</fullName>
        <ecNumber evidence="2">2.7.7.7</ecNumber>
    </recommendedName>
</protein>
<keyword evidence="5" id="KW-0235">DNA replication</keyword>
<evidence type="ECO:0000313" key="11">
    <source>
        <dbReference type="WBParaSite" id="Minc3s08828g42644"/>
    </source>
</evidence>
<dbReference type="GO" id="GO:0006260">
    <property type="term" value="P:DNA replication"/>
    <property type="evidence" value="ECO:0007669"/>
    <property type="project" value="UniProtKB-KW"/>
</dbReference>
<comment type="catalytic activity">
    <reaction evidence="8">
        <text>DNA(n) + a 2'-deoxyribonucleoside 5'-triphosphate = DNA(n+1) + diphosphate</text>
        <dbReference type="Rhea" id="RHEA:22508"/>
        <dbReference type="Rhea" id="RHEA-COMP:17339"/>
        <dbReference type="Rhea" id="RHEA-COMP:17340"/>
        <dbReference type="ChEBI" id="CHEBI:33019"/>
        <dbReference type="ChEBI" id="CHEBI:61560"/>
        <dbReference type="ChEBI" id="CHEBI:173112"/>
        <dbReference type="EC" id="2.7.7.7"/>
    </reaction>
</comment>
<evidence type="ECO:0000256" key="5">
    <source>
        <dbReference type="ARBA" id="ARBA00022705"/>
    </source>
</evidence>
<dbReference type="GO" id="GO:0003887">
    <property type="term" value="F:DNA-directed DNA polymerase activity"/>
    <property type="evidence" value="ECO:0007669"/>
    <property type="project" value="UniProtKB-KW"/>
</dbReference>
<feature type="domain" description="DNA-directed DNA polymerase family B mitochondria/virus" evidence="9">
    <location>
        <begin position="595"/>
        <end position="695"/>
    </location>
</feature>
<evidence type="ECO:0000256" key="4">
    <source>
        <dbReference type="ARBA" id="ARBA00022695"/>
    </source>
</evidence>
<dbReference type="Gene3D" id="3.40.960.10">
    <property type="entry name" value="VSR Endonuclease"/>
    <property type="match status" value="1"/>
</dbReference>
<dbReference type="EC" id="2.7.7.7" evidence="2"/>
<evidence type="ECO:0000256" key="3">
    <source>
        <dbReference type="ARBA" id="ARBA00022679"/>
    </source>
</evidence>
<dbReference type="GO" id="GO:0042575">
    <property type="term" value="C:DNA polymerase complex"/>
    <property type="evidence" value="ECO:0007669"/>
    <property type="project" value="UniProtKB-ARBA"/>
</dbReference>
<keyword evidence="4" id="KW-0548">Nucleotidyltransferase</keyword>
<keyword evidence="6" id="KW-0239">DNA-directed DNA polymerase</keyword>
<dbReference type="GO" id="GO:0006281">
    <property type="term" value="P:DNA repair"/>
    <property type="evidence" value="ECO:0007669"/>
    <property type="project" value="UniProtKB-ARBA"/>
</dbReference>
<dbReference type="PANTHER" id="PTHR33568">
    <property type="entry name" value="DNA POLYMERASE"/>
    <property type="match status" value="1"/>
</dbReference>
<keyword evidence="3" id="KW-0808">Transferase</keyword>
<dbReference type="WBParaSite" id="Minc3s08828g42644">
    <property type="protein sequence ID" value="Minc3s08828g42644"/>
    <property type="gene ID" value="Minc3s08828g42644"/>
</dbReference>
<dbReference type="SUPFAM" id="SSF56672">
    <property type="entry name" value="DNA/RNA polymerases"/>
    <property type="match status" value="1"/>
</dbReference>
<dbReference type="GO" id="GO:0003677">
    <property type="term" value="F:DNA binding"/>
    <property type="evidence" value="ECO:0007669"/>
    <property type="project" value="UniProtKB-KW"/>
</dbReference>